<name>A0ABQ4ZTQ2_9ASTR</name>
<organism evidence="1 2">
    <name type="scientific">Tanacetum coccineum</name>
    <dbReference type="NCBI Taxonomy" id="301880"/>
    <lineage>
        <taxon>Eukaryota</taxon>
        <taxon>Viridiplantae</taxon>
        <taxon>Streptophyta</taxon>
        <taxon>Embryophyta</taxon>
        <taxon>Tracheophyta</taxon>
        <taxon>Spermatophyta</taxon>
        <taxon>Magnoliopsida</taxon>
        <taxon>eudicotyledons</taxon>
        <taxon>Gunneridae</taxon>
        <taxon>Pentapetalae</taxon>
        <taxon>asterids</taxon>
        <taxon>campanulids</taxon>
        <taxon>Asterales</taxon>
        <taxon>Asteraceae</taxon>
        <taxon>Asteroideae</taxon>
        <taxon>Anthemideae</taxon>
        <taxon>Anthemidinae</taxon>
        <taxon>Tanacetum</taxon>
    </lineage>
</organism>
<dbReference type="EMBL" id="BQNB010011648">
    <property type="protein sequence ID" value="GJS93317.1"/>
    <property type="molecule type" value="Genomic_DNA"/>
</dbReference>
<gene>
    <name evidence="1" type="ORF">Tco_0800285</name>
</gene>
<evidence type="ECO:0000313" key="2">
    <source>
        <dbReference type="Proteomes" id="UP001151760"/>
    </source>
</evidence>
<proteinExistence type="predicted"/>
<evidence type="ECO:0000313" key="1">
    <source>
        <dbReference type="EMBL" id="GJS93317.1"/>
    </source>
</evidence>
<accession>A0ABQ4ZTQ2</accession>
<reference evidence="1" key="1">
    <citation type="journal article" date="2022" name="Int. J. Mol. Sci.">
        <title>Draft Genome of Tanacetum Coccineum: Genomic Comparison of Closely Related Tanacetum-Family Plants.</title>
        <authorList>
            <person name="Yamashiro T."/>
            <person name="Shiraishi A."/>
            <person name="Nakayama K."/>
            <person name="Satake H."/>
        </authorList>
    </citation>
    <scope>NUCLEOTIDE SEQUENCE</scope>
</reference>
<keyword evidence="2" id="KW-1185">Reference proteome</keyword>
<evidence type="ECO:0008006" key="3">
    <source>
        <dbReference type="Google" id="ProtNLM"/>
    </source>
</evidence>
<dbReference type="Proteomes" id="UP001151760">
    <property type="component" value="Unassembled WGS sequence"/>
</dbReference>
<reference evidence="1" key="2">
    <citation type="submission" date="2022-01" db="EMBL/GenBank/DDBJ databases">
        <authorList>
            <person name="Yamashiro T."/>
            <person name="Shiraishi A."/>
            <person name="Satake H."/>
            <person name="Nakayama K."/>
        </authorList>
    </citation>
    <scope>NUCLEOTIDE SEQUENCE</scope>
</reference>
<comment type="caution">
    <text evidence="1">The sequence shown here is derived from an EMBL/GenBank/DDBJ whole genome shotgun (WGS) entry which is preliminary data.</text>
</comment>
<protein>
    <recommendedName>
        <fullName evidence="3">Reverse transcriptase domain-containing protein</fullName>
    </recommendedName>
</protein>
<sequence>MKRTTRASPAITTTTTHVTNAQLKALIDQSIADALAVRDANRSRNDYDNHNSRTGSRRKERTTCECTYTDFLKFQPMNFKGTEGVVGLTQWFERIEIVFNIINCSVENQVKFATFTLYGVALTWWKSHVKIVC</sequence>